<dbReference type="AlphaFoldDB" id="A0AAV9ZQ37"/>
<evidence type="ECO:0000313" key="1">
    <source>
        <dbReference type="EMBL" id="KAK6988191.1"/>
    </source>
</evidence>
<dbReference type="EMBL" id="JAWWNJ010000125">
    <property type="protein sequence ID" value="KAK6988191.1"/>
    <property type="molecule type" value="Genomic_DNA"/>
</dbReference>
<evidence type="ECO:0000313" key="2">
    <source>
        <dbReference type="Proteomes" id="UP001362999"/>
    </source>
</evidence>
<keyword evidence="2" id="KW-1185">Reference proteome</keyword>
<dbReference type="Proteomes" id="UP001362999">
    <property type="component" value="Unassembled WGS sequence"/>
</dbReference>
<name>A0AAV9ZQ37_9AGAR</name>
<comment type="caution">
    <text evidence="1">The sequence shown here is derived from an EMBL/GenBank/DDBJ whole genome shotgun (WGS) entry which is preliminary data.</text>
</comment>
<protein>
    <submittedName>
        <fullName evidence="1">Uncharacterized protein</fullName>
    </submittedName>
</protein>
<organism evidence="1 2">
    <name type="scientific">Favolaschia claudopus</name>
    <dbReference type="NCBI Taxonomy" id="2862362"/>
    <lineage>
        <taxon>Eukaryota</taxon>
        <taxon>Fungi</taxon>
        <taxon>Dikarya</taxon>
        <taxon>Basidiomycota</taxon>
        <taxon>Agaricomycotina</taxon>
        <taxon>Agaricomycetes</taxon>
        <taxon>Agaricomycetidae</taxon>
        <taxon>Agaricales</taxon>
        <taxon>Marasmiineae</taxon>
        <taxon>Mycenaceae</taxon>
        <taxon>Favolaschia</taxon>
    </lineage>
</organism>
<reference evidence="1 2" key="1">
    <citation type="journal article" date="2024" name="J Genomics">
        <title>Draft genome sequencing and assembly of Favolaschia claudopus CIRM-BRFM 2984 isolated from oak limbs.</title>
        <authorList>
            <person name="Navarro D."/>
            <person name="Drula E."/>
            <person name="Chaduli D."/>
            <person name="Cazenave R."/>
            <person name="Ahrendt S."/>
            <person name="Wang J."/>
            <person name="Lipzen A."/>
            <person name="Daum C."/>
            <person name="Barry K."/>
            <person name="Grigoriev I.V."/>
            <person name="Favel A."/>
            <person name="Rosso M.N."/>
            <person name="Martin F."/>
        </authorList>
    </citation>
    <scope>NUCLEOTIDE SEQUENCE [LARGE SCALE GENOMIC DNA]</scope>
    <source>
        <strain evidence="1 2">CIRM-BRFM 2984</strain>
    </source>
</reference>
<accession>A0AAV9ZQ37</accession>
<proteinExistence type="predicted"/>
<gene>
    <name evidence="1" type="ORF">R3P38DRAFT_3229437</name>
</gene>
<sequence>MPVLDGALLIIIHVDAHSSSSRTRAPIICCCYPSWTAHCSSSYMRTRTHLHRGRALFILIACPSQTVHCSSSSMRTRTHLHRGRALSSSICYYPVLDGTQLIYPLSLAIAASCFH</sequence>